<dbReference type="EMBL" id="CAMXCT010006511">
    <property type="protein sequence ID" value="CAI4015053.1"/>
    <property type="molecule type" value="Genomic_DNA"/>
</dbReference>
<evidence type="ECO:0000313" key="3">
    <source>
        <dbReference type="EMBL" id="CAL1168428.1"/>
    </source>
</evidence>
<accession>A0A9P1DRY5</accession>
<feature type="transmembrane region" description="Helical" evidence="1">
    <location>
        <begin position="555"/>
        <end position="576"/>
    </location>
</feature>
<reference evidence="2" key="1">
    <citation type="submission" date="2022-10" db="EMBL/GenBank/DDBJ databases">
        <authorList>
            <person name="Chen Y."/>
            <person name="Dougan E. K."/>
            <person name="Chan C."/>
            <person name="Rhodes N."/>
            <person name="Thang M."/>
        </authorList>
    </citation>
    <scope>NUCLEOTIDE SEQUENCE</scope>
</reference>
<evidence type="ECO:0000313" key="2">
    <source>
        <dbReference type="EMBL" id="CAI4015053.1"/>
    </source>
</evidence>
<dbReference type="EMBL" id="CAMXCT030006511">
    <property type="protein sequence ID" value="CAL4802365.1"/>
    <property type="molecule type" value="Genomic_DNA"/>
</dbReference>
<keyword evidence="1" id="KW-0472">Membrane</keyword>
<keyword evidence="1" id="KW-0812">Transmembrane</keyword>
<evidence type="ECO:0000313" key="4">
    <source>
        <dbReference type="Proteomes" id="UP001152797"/>
    </source>
</evidence>
<name>A0A9P1DRY5_9DINO</name>
<dbReference type="OrthoDB" id="414648at2759"/>
<organism evidence="2">
    <name type="scientific">Cladocopium goreaui</name>
    <dbReference type="NCBI Taxonomy" id="2562237"/>
    <lineage>
        <taxon>Eukaryota</taxon>
        <taxon>Sar</taxon>
        <taxon>Alveolata</taxon>
        <taxon>Dinophyceae</taxon>
        <taxon>Suessiales</taxon>
        <taxon>Symbiodiniaceae</taxon>
        <taxon>Cladocopium</taxon>
    </lineage>
</organism>
<keyword evidence="1" id="KW-1133">Transmembrane helix</keyword>
<feature type="transmembrane region" description="Helical" evidence="1">
    <location>
        <begin position="475"/>
        <end position="497"/>
    </location>
</feature>
<sequence length="641" mass="71391">MMHTIQEHIAFALTHGLCRIATAHQLFIPVLTNWSTSSTGGLYPKLQKASHVDVFSSHSVDEVFGNLNYHFAIACSGMAAFLAVMTLVLLAGGFSGVVALPRRLVMRRFRQLLCSITLRPVGLLQPSRLRRRIGNLFGKCFSTMALLVVAMMSESLWLAIMVDAIINNNSSSNNNNNNNDSLFERLWCNYELAVHAETSQAGAFNIVQETREFDSLRREFQAEVQTLSNRPVAGERKLSARLSLVEEGLRAHGNVVAEVERAVEPEIEPVKVDVEESFAGRDSLHHLHPESDVNFEESAWTYPLVIGLADAKPIDVCFAVILLLLNLCMQLIFSGIILGPDFLGEEFDTKKDVAQRWRTSFAHDYKYVDLSSTSLVTRVCSADGSLILATTQATLVTHINSYMGLLTDQFDAGFYQPGILLCLLCILLWTLCVYKEVRSIWLALEAVWQLPRSEHTVVHENAIVSLSKKRFMALLFTYITRFVIAWVLLIAGVQWLARTTSITELMLNAVALNAILDVDEFLYAGFTPVSLQVAIKHLEPVKVRYAAWRSQLESVVLFLLLLSTFILPYVSLLQPLGETMLAVKRELCYGNQTFVVGKNTQTQVILGYTTASERSGDLSVMERAVKDHKFSSAGDDACPGC</sequence>
<protein>
    <submittedName>
        <fullName evidence="2">Uncharacterized protein</fullName>
    </submittedName>
</protein>
<feature type="transmembrane region" description="Helical" evidence="1">
    <location>
        <begin position="71"/>
        <end position="100"/>
    </location>
</feature>
<reference evidence="3" key="2">
    <citation type="submission" date="2024-04" db="EMBL/GenBank/DDBJ databases">
        <authorList>
            <person name="Chen Y."/>
            <person name="Shah S."/>
            <person name="Dougan E. K."/>
            <person name="Thang M."/>
            <person name="Chan C."/>
        </authorList>
    </citation>
    <scope>NUCLEOTIDE SEQUENCE [LARGE SCALE GENOMIC DNA]</scope>
</reference>
<evidence type="ECO:0000256" key="1">
    <source>
        <dbReference type="SAM" id="Phobius"/>
    </source>
</evidence>
<feature type="transmembrane region" description="Helical" evidence="1">
    <location>
        <begin position="316"/>
        <end position="338"/>
    </location>
</feature>
<dbReference type="Proteomes" id="UP001152797">
    <property type="component" value="Unassembled WGS sequence"/>
</dbReference>
<comment type="caution">
    <text evidence="2">The sequence shown here is derived from an EMBL/GenBank/DDBJ whole genome shotgun (WGS) entry which is preliminary data.</text>
</comment>
<keyword evidence="4" id="KW-1185">Reference proteome</keyword>
<feature type="transmembrane region" description="Helical" evidence="1">
    <location>
        <begin position="414"/>
        <end position="434"/>
    </location>
</feature>
<proteinExistence type="predicted"/>
<dbReference type="EMBL" id="CAMXCT020006511">
    <property type="protein sequence ID" value="CAL1168428.1"/>
    <property type="molecule type" value="Genomic_DNA"/>
</dbReference>
<gene>
    <name evidence="2" type="ORF">C1SCF055_LOCUS39906</name>
</gene>
<dbReference type="AlphaFoldDB" id="A0A9P1DRY5"/>